<sequence>MRVLTEIGEVMSDDRASRIDPSRLHLLDIENMVSGDVSAVRCSAWWADYVTDVGVGERDQITVAAAWRHAAPAFFAVPANARRIGVTSAPDAADLALLDSVDVGRVAHQHDEVIIASGDHIFAPLARALRAAGVRVVQVVASGVGVSAELYCSCDDLICLRGSDRVVEAHNAHSTSAARRGPRASERSSGVAVFAARMADSRPQLRTTDRAAQ</sequence>
<reference evidence="2" key="5">
    <citation type="journal article" date="2012" name="Mol. Plant Microbe Interact.">
        <title>pFiD188, the linear virulence plasmid of Rhodococcus fascians D188.</title>
        <authorList>
            <person name="Francis I."/>
            <person name="De Keyser A."/>
            <person name="De Backer P."/>
            <person name="Simon-Mateo C."/>
            <person name="Kalkus J."/>
            <person name="Pertry I."/>
            <person name="Ardiles-Diaz W."/>
            <person name="De Rycke R."/>
            <person name="Vandeputte O.M."/>
            <person name="El Jaziri M."/>
            <person name="Holsters M."/>
            <person name="Vereecke D."/>
        </authorList>
    </citation>
    <scope>NUCLEOTIDE SEQUENCE</scope>
    <source>
        <strain evidence="2">D188</strain>
        <plasmid evidence="2">pFiD188</plasmid>
    </source>
</reference>
<name>G8JZ39_RHOFA</name>
<feature type="domain" description="NYN" evidence="1">
    <location>
        <begin position="81"/>
        <end position="159"/>
    </location>
</feature>
<gene>
    <name evidence="2" type="ORF">pFi_174</name>
</gene>
<evidence type="ECO:0000313" key="2">
    <source>
        <dbReference type="EMBL" id="AET25310.1"/>
    </source>
</evidence>
<geneLocation type="plasmid" evidence="2">
    <name>pFiD188</name>
</geneLocation>
<evidence type="ECO:0000259" key="1">
    <source>
        <dbReference type="Pfam" id="PF01936"/>
    </source>
</evidence>
<reference evidence="2" key="2">
    <citation type="journal article" date="2010" name="Mol. Plant Microbe Interact.">
        <title>Rhodococcus fascians impacts plant development through the dynamic fas-mediated production of a cytokinin mix.</title>
        <authorList>
            <person name="Pertry I."/>
            <person name="Vaclavikova K."/>
            <person name="Gemrotova M."/>
            <person name="Spichal L."/>
            <person name="Galuszka P."/>
            <person name="Depuydt S."/>
            <person name="Temmerman W."/>
            <person name="Stes E."/>
            <person name="De Keyser A."/>
            <person name="Riefler M."/>
            <person name="Biondi S."/>
            <person name="Novak O."/>
            <person name="Schmulling T."/>
            <person name="Strnad M."/>
            <person name="Tarkowski P."/>
            <person name="Holsters M."/>
            <person name="Vereecke D."/>
        </authorList>
    </citation>
    <scope>NUCLEOTIDE SEQUENCE</scope>
    <source>
        <strain evidence="2">D188</strain>
        <plasmid evidence="2">pFiD188</plasmid>
    </source>
</reference>
<dbReference type="InterPro" id="IPR021139">
    <property type="entry name" value="NYN"/>
</dbReference>
<keyword evidence="2" id="KW-0614">Plasmid</keyword>
<reference evidence="2" key="1">
    <citation type="journal article" date="2009" name="Proc. Natl. Acad. Sci. U.S.A.">
        <title>Identification of Rhodococcus fascians cytokinins and their modus operandi to reshape the plant.</title>
        <authorList>
            <person name="Pertry I."/>
            <person name="Vaclavikova K."/>
            <person name="Depuydt S."/>
            <person name="Galuszka P."/>
            <person name="Spichal L."/>
            <person name="Temmerman W."/>
            <person name="Stes E."/>
            <person name="Schmulling T."/>
            <person name="Kakimoto T."/>
            <person name="Van Montagu M.C."/>
            <person name="Strnad M."/>
            <person name="Holsters M."/>
            <person name="Tarkowski P."/>
            <person name="Vereecke D."/>
        </authorList>
    </citation>
    <scope>NUCLEOTIDE SEQUENCE</scope>
    <source>
        <strain evidence="2">D188</strain>
        <plasmid evidence="2">pFiD188</plasmid>
    </source>
</reference>
<dbReference type="Pfam" id="PF01936">
    <property type="entry name" value="NYN"/>
    <property type="match status" value="1"/>
</dbReference>
<organism evidence="2">
    <name type="scientific">Rhodococcoides fascians D188</name>
    <dbReference type="NCBI Taxonomy" id="1051973"/>
    <lineage>
        <taxon>Bacteria</taxon>
        <taxon>Bacillati</taxon>
        <taxon>Actinomycetota</taxon>
        <taxon>Actinomycetes</taxon>
        <taxon>Mycobacteriales</taxon>
        <taxon>Nocardiaceae</taxon>
        <taxon>Rhodococcoides</taxon>
    </lineage>
</organism>
<dbReference type="RefSeq" id="WP_015586228.1">
    <property type="nucleotide sequence ID" value="NC_021080.1"/>
</dbReference>
<dbReference type="AlphaFoldDB" id="G8JZ39"/>
<dbReference type="EMBL" id="JN093097">
    <property type="protein sequence ID" value="AET25310.1"/>
    <property type="molecule type" value="Genomic_DNA"/>
</dbReference>
<dbReference type="GO" id="GO:0004540">
    <property type="term" value="F:RNA nuclease activity"/>
    <property type="evidence" value="ECO:0007669"/>
    <property type="project" value="InterPro"/>
</dbReference>
<protein>
    <recommendedName>
        <fullName evidence="1">NYN domain-containing protein</fullName>
    </recommendedName>
</protein>
<proteinExistence type="predicted"/>
<reference evidence="2" key="3">
    <citation type="journal article" date="2011" name="Annu. Rev. Phytopathol.">
        <title>A successful bacterial coup d'etat: how Rhodococcus fascians redirects plant development.</title>
        <authorList>
            <person name="Stes E."/>
            <person name="Vandeputte O.M."/>
            <person name="El Jaziri M."/>
            <person name="Holsters M."/>
            <person name="Vereecke D."/>
        </authorList>
    </citation>
    <scope>NUCLEOTIDE SEQUENCE</scope>
    <source>
        <strain evidence="2">D188</strain>
        <plasmid evidence="2">pFiD188</plasmid>
    </source>
</reference>
<accession>G8JZ39</accession>
<dbReference type="Gene3D" id="3.40.50.1010">
    <property type="entry name" value="5'-nuclease"/>
    <property type="match status" value="1"/>
</dbReference>
<reference evidence="2" key="4">
    <citation type="submission" date="2011-06" db="EMBL/GenBank/DDBJ databases">
        <authorList>
            <person name="Vereecke D.M."/>
        </authorList>
    </citation>
    <scope>NUCLEOTIDE SEQUENCE</scope>
    <source>
        <strain evidence="2">D188</strain>
        <plasmid evidence="2">pFiD188</plasmid>
    </source>
</reference>